<evidence type="ECO:0000313" key="6">
    <source>
        <dbReference type="Proteomes" id="UP000006643"/>
    </source>
</evidence>
<proteinExistence type="predicted"/>
<keyword evidence="6" id="KW-1185">Reference proteome</keyword>
<keyword evidence="3" id="KW-0964">Secreted</keyword>
<dbReference type="RefSeq" id="XP_002894742.1">
    <property type="nucleotide sequence ID" value="XM_002894696.1"/>
</dbReference>
<dbReference type="OMA" id="KNEDITC"/>
<dbReference type="InterPro" id="IPR045379">
    <property type="entry name" value="Crinkler_N"/>
</dbReference>
<dbReference type="OrthoDB" id="95305at2759"/>
<dbReference type="GO" id="GO:0043657">
    <property type="term" value="C:host cell"/>
    <property type="evidence" value="ECO:0007669"/>
    <property type="project" value="UniProtKB-SubCell"/>
</dbReference>
<comment type="subcellular location">
    <subcellularLocation>
        <location evidence="1">Host cell</location>
    </subcellularLocation>
    <subcellularLocation>
        <location evidence="2">Secreted</location>
    </subcellularLocation>
</comment>
<accession>D0P4V7</accession>
<dbReference type="InParanoid" id="D0P4V7"/>
<dbReference type="Pfam" id="PF20147">
    <property type="entry name" value="Crinkler"/>
    <property type="match status" value="1"/>
</dbReference>
<dbReference type="EMBL" id="DS029038">
    <property type="protein sequence ID" value="EEY52915.1"/>
    <property type="molecule type" value="Genomic_DNA"/>
</dbReference>
<evidence type="ECO:0000256" key="1">
    <source>
        <dbReference type="ARBA" id="ARBA00004340"/>
    </source>
</evidence>
<evidence type="ECO:0000313" key="5">
    <source>
        <dbReference type="EMBL" id="EEY52915.1"/>
    </source>
</evidence>
<dbReference type="VEuPathDB" id="FungiDB:PITG_22017"/>
<reference evidence="6" key="1">
    <citation type="journal article" date="2009" name="Nature">
        <title>Genome sequence and analysis of the Irish potato famine pathogen Phytophthora infestans.</title>
        <authorList>
            <consortium name="The Broad Institute Genome Sequencing Platform"/>
            <person name="Haas B.J."/>
            <person name="Kamoun S."/>
            <person name="Zody M.C."/>
            <person name="Jiang R.H."/>
            <person name="Handsaker R.E."/>
            <person name="Cano L.M."/>
            <person name="Grabherr M."/>
            <person name="Kodira C.D."/>
            <person name="Raffaele S."/>
            <person name="Torto-Alalibo T."/>
            <person name="Bozkurt T.O."/>
            <person name="Ah-Fong A.M."/>
            <person name="Alvarado L."/>
            <person name="Anderson V.L."/>
            <person name="Armstrong M.R."/>
            <person name="Avrova A."/>
            <person name="Baxter L."/>
            <person name="Beynon J."/>
            <person name="Boevink P.C."/>
            <person name="Bollmann S.R."/>
            <person name="Bos J.I."/>
            <person name="Bulone V."/>
            <person name="Cai G."/>
            <person name="Cakir C."/>
            <person name="Carrington J.C."/>
            <person name="Chawner M."/>
            <person name="Conti L."/>
            <person name="Costanzo S."/>
            <person name="Ewan R."/>
            <person name="Fahlgren N."/>
            <person name="Fischbach M.A."/>
            <person name="Fugelstad J."/>
            <person name="Gilroy E.M."/>
            <person name="Gnerre S."/>
            <person name="Green P.J."/>
            <person name="Grenville-Briggs L.J."/>
            <person name="Griffith J."/>
            <person name="Grunwald N.J."/>
            <person name="Horn K."/>
            <person name="Horner N.R."/>
            <person name="Hu C.H."/>
            <person name="Huitema E."/>
            <person name="Jeong D.H."/>
            <person name="Jones A.M."/>
            <person name="Jones J.D."/>
            <person name="Jones R.W."/>
            <person name="Karlsson E.K."/>
            <person name="Kunjeti S.G."/>
            <person name="Lamour K."/>
            <person name="Liu Z."/>
            <person name="Ma L."/>
            <person name="Maclean D."/>
            <person name="Chibucos M.C."/>
            <person name="McDonald H."/>
            <person name="McWalters J."/>
            <person name="Meijer H.J."/>
            <person name="Morgan W."/>
            <person name="Morris P.F."/>
            <person name="Munro C.A."/>
            <person name="O'Neill K."/>
            <person name="Ospina-Giraldo M."/>
            <person name="Pinzon A."/>
            <person name="Pritchard L."/>
            <person name="Ramsahoye B."/>
            <person name="Ren Q."/>
            <person name="Restrepo S."/>
            <person name="Roy S."/>
            <person name="Sadanandom A."/>
            <person name="Savidor A."/>
            <person name="Schornack S."/>
            <person name="Schwartz D.C."/>
            <person name="Schumann U.D."/>
            <person name="Schwessinger B."/>
            <person name="Seyer L."/>
            <person name="Sharpe T."/>
            <person name="Silvar C."/>
            <person name="Song J."/>
            <person name="Studholme D.J."/>
            <person name="Sykes S."/>
            <person name="Thines M."/>
            <person name="van de Vondervoort P.J."/>
            <person name="Phuntumart V."/>
            <person name="Wawra S."/>
            <person name="Weide R."/>
            <person name="Win J."/>
            <person name="Young C."/>
            <person name="Zhou S."/>
            <person name="Fry W."/>
            <person name="Meyers B.C."/>
            <person name="van West P."/>
            <person name="Ristaino J."/>
            <person name="Govers F."/>
            <person name="Birch P.R."/>
            <person name="Whisson S.C."/>
            <person name="Judelson H.S."/>
            <person name="Nusbaum C."/>
        </authorList>
    </citation>
    <scope>NUCLEOTIDE SEQUENCE [LARGE SCALE GENOMIC DNA]</scope>
    <source>
        <strain evidence="6">T30-4</strain>
    </source>
</reference>
<feature type="domain" description="Crinkler effector protein N-terminal" evidence="4">
    <location>
        <begin position="2"/>
        <end position="76"/>
    </location>
</feature>
<evidence type="ECO:0000259" key="4">
    <source>
        <dbReference type="Pfam" id="PF20147"/>
    </source>
</evidence>
<evidence type="ECO:0000256" key="2">
    <source>
        <dbReference type="ARBA" id="ARBA00004613"/>
    </source>
</evidence>
<dbReference type="KEGG" id="pif:PITG_22017"/>
<sequence length="155" mass="16959">MVKLFCAVVGAAGNAFPVDIDASQSVGDLQKAIKVELEYDSAAIKLQLYLAKNGATWLTENEVNGVSDTSGLTHLDAGRAKLWRVGLSDEDMVEVDEEGEAAGNGFVNVLVVAPTERRGAFDPFPAQEHLTRFPRWFRQRSEGSICVSRMQDRCI</sequence>
<dbReference type="GeneID" id="9472873"/>
<dbReference type="HOGENOM" id="CLU_114740_1_0_1"/>
<organism evidence="5 6">
    <name type="scientific">Phytophthora infestans (strain T30-4)</name>
    <name type="common">Potato late blight agent</name>
    <dbReference type="NCBI Taxonomy" id="403677"/>
    <lineage>
        <taxon>Eukaryota</taxon>
        <taxon>Sar</taxon>
        <taxon>Stramenopiles</taxon>
        <taxon>Oomycota</taxon>
        <taxon>Peronosporomycetes</taxon>
        <taxon>Peronosporales</taxon>
        <taxon>Peronosporaceae</taxon>
        <taxon>Phytophthora</taxon>
    </lineage>
</organism>
<dbReference type="GO" id="GO:0005576">
    <property type="term" value="C:extracellular region"/>
    <property type="evidence" value="ECO:0007669"/>
    <property type="project" value="UniProtKB-SubCell"/>
</dbReference>
<name>D0P4V7_PHYIT</name>
<protein>
    <submittedName>
        <fullName evidence="5">Crinkler (CRN) family protein</fullName>
    </submittedName>
</protein>
<gene>
    <name evidence="5" type="ORF">PITG_22017</name>
</gene>
<dbReference type="AlphaFoldDB" id="D0P4V7"/>
<dbReference type="Proteomes" id="UP000006643">
    <property type="component" value="Unassembled WGS sequence"/>
</dbReference>
<evidence type="ECO:0000256" key="3">
    <source>
        <dbReference type="ARBA" id="ARBA00022525"/>
    </source>
</evidence>